<evidence type="ECO:0000313" key="5">
    <source>
        <dbReference type="Proteomes" id="UP000002011"/>
    </source>
</evidence>
<dbReference type="KEGG" id="dfe:Dfer_5449"/>
<keyword evidence="1" id="KW-0521">NADP</keyword>
<proteinExistence type="predicted"/>
<evidence type="ECO:0000256" key="1">
    <source>
        <dbReference type="ARBA" id="ARBA00022857"/>
    </source>
</evidence>
<dbReference type="InterPro" id="IPR036291">
    <property type="entry name" value="NAD(P)-bd_dom_sf"/>
</dbReference>
<dbReference type="HOGENOM" id="CLU_007383_5_2_10"/>
<name>C6VUF8_DYAFD</name>
<evidence type="ECO:0000259" key="3">
    <source>
        <dbReference type="Pfam" id="PF13460"/>
    </source>
</evidence>
<dbReference type="Gene3D" id="3.40.50.720">
    <property type="entry name" value="NAD(P)-binding Rossmann-like Domain"/>
    <property type="match status" value="1"/>
</dbReference>
<dbReference type="SUPFAM" id="SSF51735">
    <property type="entry name" value="NAD(P)-binding Rossmann-fold domains"/>
    <property type="match status" value="1"/>
</dbReference>
<dbReference type="Pfam" id="PF13460">
    <property type="entry name" value="NAD_binding_10"/>
    <property type="match status" value="1"/>
</dbReference>
<dbReference type="OrthoDB" id="9771302at2"/>
<protein>
    <submittedName>
        <fullName evidence="4">NAD-dependent epimerase/dehydratase</fullName>
    </submittedName>
</protein>
<dbReference type="PANTHER" id="PTHR42748">
    <property type="entry name" value="NITROGEN METABOLITE REPRESSION PROTEIN NMRA FAMILY MEMBER"/>
    <property type="match status" value="1"/>
</dbReference>
<dbReference type="STRING" id="471854.Dfer_5449"/>
<feature type="domain" description="NAD-dependent epimerase/dehydratase" evidence="2">
    <location>
        <begin position="3"/>
        <end position="33"/>
    </location>
</feature>
<dbReference type="InterPro" id="IPR016040">
    <property type="entry name" value="NAD(P)-bd_dom"/>
</dbReference>
<feature type="domain" description="NAD(P)-binding" evidence="3">
    <location>
        <begin position="39"/>
        <end position="171"/>
    </location>
</feature>
<reference evidence="4 5" key="1">
    <citation type="journal article" date="2009" name="Stand. Genomic Sci.">
        <title>Complete genome sequence of Dyadobacter fermentans type strain (NS114).</title>
        <authorList>
            <person name="Lang E."/>
            <person name="Lapidus A."/>
            <person name="Chertkov O."/>
            <person name="Brettin T."/>
            <person name="Detter J.C."/>
            <person name="Han C."/>
            <person name="Copeland A."/>
            <person name="Glavina Del Rio T."/>
            <person name="Nolan M."/>
            <person name="Chen F."/>
            <person name="Lucas S."/>
            <person name="Tice H."/>
            <person name="Cheng J.F."/>
            <person name="Land M."/>
            <person name="Hauser L."/>
            <person name="Chang Y.J."/>
            <person name="Jeffries C.D."/>
            <person name="Kopitz M."/>
            <person name="Bruce D."/>
            <person name="Goodwin L."/>
            <person name="Pitluck S."/>
            <person name="Ovchinnikova G."/>
            <person name="Pati A."/>
            <person name="Ivanova N."/>
            <person name="Mavrommatis K."/>
            <person name="Chen A."/>
            <person name="Palaniappan K."/>
            <person name="Chain P."/>
            <person name="Bristow J."/>
            <person name="Eisen J.A."/>
            <person name="Markowitz V."/>
            <person name="Hugenholtz P."/>
            <person name="Goker M."/>
            <person name="Rohde M."/>
            <person name="Kyrpides N.C."/>
            <person name="Klenk H.P."/>
        </authorList>
    </citation>
    <scope>NUCLEOTIDE SEQUENCE [LARGE SCALE GENOMIC DNA]</scope>
    <source>
        <strain evidence="5">ATCC 700827 / DSM 18053 / CIP 107007 / KCTC 52180 / NS114</strain>
    </source>
</reference>
<evidence type="ECO:0000313" key="4">
    <source>
        <dbReference type="EMBL" id="ACT96640.1"/>
    </source>
</evidence>
<dbReference type="InterPro" id="IPR001509">
    <property type="entry name" value="Epimerase_deHydtase"/>
</dbReference>
<keyword evidence="5" id="KW-1185">Reference proteome</keyword>
<dbReference type="InterPro" id="IPR051164">
    <property type="entry name" value="NmrA-like_oxidored"/>
</dbReference>
<dbReference type="AlphaFoldDB" id="C6VUF8"/>
<dbReference type="EMBL" id="CP001619">
    <property type="protein sequence ID" value="ACT96640.1"/>
    <property type="molecule type" value="Genomic_DNA"/>
</dbReference>
<dbReference type="RefSeq" id="WP_015814880.1">
    <property type="nucleotide sequence ID" value="NC_013037.1"/>
</dbReference>
<accession>C6VUF8</accession>
<dbReference type="Pfam" id="PF01370">
    <property type="entry name" value="Epimerase"/>
    <property type="match status" value="1"/>
</dbReference>
<dbReference type="Proteomes" id="UP000002011">
    <property type="component" value="Chromosome"/>
</dbReference>
<gene>
    <name evidence="4" type="ordered locus">Dfer_5449</name>
</gene>
<dbReference type="eggNOG" id="COG0702">
    <property type="taxonomic scope" value="Bacteria"/>
</dbReference>
<evidence type="ECO:0000259" key="2">
    <source>
        <dbReference type="Pfam" id="PF01370"/>
    </source>
</evidence>
<dbReference type="PANTHER" id="PTHR42748:SF3">
    <property type="entry name" value="BLL4366 PROTEIN"/>
    <property type="match status" value="1"/>
</dbReference>
<sequence length="251" mass="26567">MKIVIIGGTGLIGSNVAKKLRQQGHTVIAGSPSTGINALTGEGLSDALENTDVVIDLSNSPSFEEEPVIRFFETVGRNILAAEILAGVKHHLILSIVGTHLLGNMGYMRAKMIQEDLVKKSGLPYTIIRCTQFQEFVPAIAAGSTQGSEVLISGTDFQPIAAEDVAQFVSRFAVAEPAGGIVEIAGPDRAPMSQFVKAYIEATGDPRTLVANDRSEYFGATVPQSALVPEGKALLGEIPFAQYLQSLTAKV</sequence>
<organism evidence="4 5">
    <name type="scientific">Dyadobacter fermentans (strain ATCC 700827 / DSM 18053 / CIP 107007 / KCTC 52180 / NS114)</name>
    <dbReference type="NCBI Taxonomy" id="471854"/>
    <lineage>
        <taxon>Bacteria</taxon>
        <taxon>Pseudomonadati</taxon>
        <taxon>Bacteroidota</taxon>
        <taxon>Cytophagia</taxon>
        <taxon>Cytophagales</taxon>
        <taxon>Spirosomataceae</taxon>
        <taxon>Dyadobacter</taxon>
    </lineage>
</organism>